<dbReference type="InterPro" id="IPR041698">
    <property type="entry name" value="Methyltransf_25"/>
</dbReference>
<sequence>MLVDCCLLVIVVVAPFNSMYSPNNESFDAAAATYDNDFTLSEIGKKQRNRVFHWLKESKILNNSKRVFEINCGTGYDAEWFFNKEFEVIATDASSEMVKVAQSKRNPRINFYQRNFQDISIDENVGDADIVFSNFGGLNCLSEKELRTFFYDLALKQKVGNYLAMVIMPEYCLIEDFYFLFKGKFSKINRRSKKGYLEVDVNGEKVKTFYHSPSTVKQLLSNDYQVELIKPVAFFIPPSYLESFFKRRIGVLRFLNFLERIFGSFSFLAKSSDHYLIIAKRK</sequence>
<dbReference type="SUPFAM" id="SSF53335">
    <property type="entry name" value="S-adenosyl-L-methionine-dependent methyltransferases"/>
    <property type="match status" value="1"/>
</dbReference>
<dbReference type="EMBL" id="WWNE01000006">
    <property type="protein sequence ID" value="NBG66114.1"/>
    <property type="molecule type" value="Genomic_DNA"/>
</dbReference>
<reference evidence="2 3" key="1">
    <citation type="submission" date="2019-12" db="EMBL/GenBank/DDBJ databases">
        <authorList>
            <person name="Zhao J."/>
        </authorList>
    </citation>
    <scope>NUCLEOTIDE SEQUENCE [LARGE SCALE GENOMIC DNA]</scope>
    <source>
        <strain evidence="2 3">S-15</strain>
    </source>
</reference>
<dbReference type="GO" id="GO:0008168">
    <property type="term" value="F:methyltransferase activity"/>
    <property type="evidence" value="ECO:0007669"/>
    <property type="project" value="UniProtKB-KW"/>
</dbReference>
<keyword evidence="2" id="KW-0808">Transferase</keyword>
<dbReference type="Proteomes" id="UP000470771">
    <property type="component" value="Unassembled WGS sequence"/>
</dbReference>
<dbReference type="RefSeq" id="WP_160633057.1">
    <property type="nucleotide sequence ID" value="NZ_WWNE01000006.1"/>
</dbReference>
<proteinExistence type="predicted"/>
<gene>
    <name evidence="2" type="ORF">GQN54_08280</name>
</gene>
<accession>A0A6N9NJT0</accession>
<keyword evidence="3" id="KW-1185">Reference proteome</keyword>
<comment type="caution">
    <text evidence="2">The sequence shown here is derived from an EMBL/GenBank/DDBJ whole genome shotgun (WGS) entry which is preliminary data.</text>
</comment>
<dbReference type="InterPro" id="IPR029063">
    <property type="entry name" value="SAM-dependent_MTases_sf"/>
</dbReference>
<evidence type="ECO:0000313" key="3">
    <source>
        <dbReference type="Proteomes" id="UP000470771"/>
    </source>
</evidence>
<organism evidence="2 3">
    <name type="scientific">Acidiluteibacter ferrifornacis</name>
    <dbReference type="NCBI Taxonomy" id="2692424"/>
    <lineage>
        <taxon>Bacteria</taxon>
        <taxon>Pseudomonadati</taxon>
        <taxon>Bacteroidota</taxon>
        <taxon>Flavobacteriia</taxon>
        <taxon>Flavobacteriales</taxon>
        <taxon>Cryomorphaceae</taxon>
        <taxon>Acidiluteibacter</taxon>
    </lineage>
</organism>
<evidence type="ECO:0000259" key="1">
    <source>
        <dbReference type="Pfam" id="PF13649"/>
    </source>
</evidence>
<feature type="domain" description="Methyltransferase" evidence="1">
    <location>
        <begin position="67"/>
        <end position="151"/>
    </location>
</feature>
<evidence type="ECO:0000313" key="2">
    <source>
        <dbReference type="EMBL" id="NBG66114.1"/>
    </source>
</evidence>
<dbReference type="Pfam" id="PF13649">
    <property type="entry name" value="Methyltransf_25"/>
    <property type="match status" value="1"/>
</dbReference>
<name>A0A6N9NJT0_9FLAO</name>
<keyword evidence="2" id="KW-0489">Methyltransferase</keyword>
<protein>
    <submittedName>
        <fullName evidence="2">Methyltransferase domain-containing protein</fullName>
    </submittedName>
</protein>
<dbReference type="AlphaFoldDB" id="A0A6N9NJT0"/>
<dbReference type="GO" id="GO:0032259">
    <property type="term" value="P:methylation"/>
    <property type="evidence" value="ECO:0007669"/>
    <property type="project" value="UniProtKB-KW"/>
</dbReference>
<dbReference type="CDD" id="cd02440">
    <property type="entry name" value="AdoMet_MTases"/>
    <property type="match status" value="1"/>
</dbReference>
<dbReference type="Gene3D" id="3.40.50.150">
    <property type="entry name" value="Vaccinia Virus protein VP39"/>
    <property type="match status" value="1"/>
</dbReference>